<organism evidence="1 2">
    <name type="scientific">Tetrabaena socialis</name>
    <dbReference type="NCBI Taxonomy" id="47790"/>
    <lineage>
        <taxon>Eukaryota</taxon>
        <taxon>Viridiplantae</taxon>
        <taxon>Chlorophyta</taxon>
        <taxon>core chlorophytes</taxon>
        <taxon>Chlorophyceae</taxon>
        <taxon>CS clade</taxon>
        <taxon>Chlamydomonadales</taxon>
        <taxon>Tetrabaenaceae</taxon>
        <taxon>Tetrabaena</taxon>
    </lineage>
</organism>
<proteinExistence type="predicted"/>
<evidence type="ECO:0000313" key="2">
    <source>
        <dbReference type="Proteomes" id="UP000236333"/>
    </source>
</evidence>
<accession>A0A2J7ZFG9</accession>
<name>A0A2J7ZFG9_9CHLO</name>
<sequence length="109" mass="11827">MQNLQQQVQQLRDGLVPYLVAAARAHNSAILDAESPLLGVPVAVQGPAFGQVPMGFPETRAALLDMTGEQLNDILCSYGVLPSPIDHDPGYVDRRMRQLASHLRVPLAE</sequence>
<gene>
    <name evidence="1" type="ORF">TSOC_015208</name>
</gene>
<dbReference type="AlphaFoldDB" id="A0A2J7ZFG9"/>
<dbReference type="EMBL" id="PGGS01004468">
    <property type="protein sequence ID" value="PNG99021.1"/>
    <property type="molecule type" value="Genomic_DNA"/>
</dbReference>
<evidence type="ECO:0000313" key="1">
    <source>
        <dbReference type="EMBL" id="PNG99021.1"/>
    </source>
</evidence>
<reference evidence="1 2" key="1">
    <citation type="journal article" date="2017" name="Mol. Biol. Evol.">
        <title>The 4-celled Tetrabaena socialis nuclear genome reveals the essential components for genetic control of cell number at the origin of multicellularity in the volvocine lineage.</title>
        <authorList>
            <person name="Featherston J."/>
            <person name="Arakaki Y."/>
            <person name="Hanschen E.R."/>
            <person name="Ferris P.J."/>
            <person name="Michod R.E."/>
            <person name="Olson B.J.S.C."/>
            <person name="Nozaki H."/>
            <person name="Durand P.M."/>
        </authorList>
    </citation>
    <scope>NUCLEOTIDE SEQUENCE [LARGE SCALE GENOMIC DNA]</scope>
    <source>
        <strain evidence="1 2">NIES-571</strain>
    </source>
</reference>
<dbReference type="OrthoDB" id="2420591at2759"/>
<keyword evidence="2" id="KW-1185">Reference proteome</keyword>
<protein>
    <submittedName>
        <fullName evidence="1">Uncharacterized protein</fullName>
    </submittedName>
</protein>
<comment type="caution">
    <text evidence="1">The sequence shown here is derived from an EMBL/GenBank/DDBJ whole genome shotgun (WGS) entry which is preliminary data.</text>
</comment>
<dbReference type="Proteomes" id="UP000236333">
    <property type="component" value="Unassembled WGS sequence"/>
</dbReference>